<evidence type="ECO:0000259" key="1">
    <source>
        <dbReference type="Pfam" id="PF00206"/>
    </source>
</evidence>
<dbReference type="InterPro" id="IPR008948">
    <property type="entry name" value="L-Aspartase-like"/>
</dbReference>
<reference evidence="2 3" key="1">
    <citation type="submission" date="2021-06" db="EMBL/GenBank/DDBJ databases">
        <title>50 bacteria genomes isolated from Dapeng, Shenzhen, China.</title>
        <authorList>
            <person name="Zheng W."/>
            <person name="Yu S."/>
            <person name="Huang Y."/>
        </authorList>
    </citation>
    <scope>NUCLEOTIDE SEQUENCE [LARGE SCALE GENOMIC DNA]</scope>
    <source>
        <strain evidence="2 3">DP1N14-2</strain>
    </source>
</reference>
<name>A0ABS7NJD9_9RHOB</name>
<dbReference type="InterPro" id="IPR024083">
    <property type="entry name" value="Fumarase/histidase_N"/>
</dbReference>
<protein>
    <recommendedName>
        <fullName evidence="1">Fumarate lyase N-terminal domain-containing protein</fullName>
    </recommendedName>
</protein>
<feature type="domain" description="Fumarate lyase N-terminal" evidence="1">
    <location>
        <begin position="23"/>
        <end position="358"/>
    </location>
</feature>
<comment type="caution">
    <text evidence="2">The sequence shown here is derived from an EMBL/GenBank/DDBJ whole genome shotgun (WGS) entry which is preliminary data.</text>
</comment>
<dbReference type="Proteomes" id="UP000766629">
    <property type="component" value="Unassembled WGS sequence"/>
</dbReference>
<proteinExistence type="predicted"/>
<dbReference type="PANTHER" id="PTHR42696:SF2">
    <property type="entry name" value="ASPARTATE AMMONIA-LYASE"/>
    <property type="match status" value="1"/>
</dbReference>
<dbReference type="PRINTS" id="PR00149">
    <property type="entry name" value="FUMRATELYASE"/>
</dbReference>
<evidence type="ECO:0000313" key="2">
    <source>
        <dbReference type="EMBL" id="MBY6141323.1"/>
    </source>
</evidence>
<dbReference type="RefSeq" id="WP_222509397.1">
    <property type="nucleotide sequence ID" value="NZ_JAHVJA010000009.1"/>
</dbReference>
<dbReference type="InterPro" id="IPR022761">
    <property type="entry name" value="Fumarate_lyase_N"/>
</dbReference>
<dbReference type="InterPro" id="IPR000362">
    <property type="entry name" value="Fumarate_lyase_fam"/>
</dbReference>
<dbReference type="Pfam" id="PF00206">
    <property type="entry name" value="Lyase_1"/>
    <property type="match status" value="1"/>
</dbReference>
<keyword evidence="3" id="KW-1185">Reference proteome</keyword>
<dbReference type="Gene3D" id="1.10.275.10">
    <property type="entry name" value="Fumarase/aspartase (N-terminal domain)"/>
    <property type="match status" value="1"/>
</dbReference>
<dbReference type="PANTHER" id="PTHR42696">
    <property type="entry name" value="ASPARTATE AMMONIA-LYASE"/>
    <property type="match status" value="1"/>
</dbReference>
<sequence>MAARHEGGVGPVDYLRTEQDTLGSVNVPANACFGAQTQRTAGLFPIFGAQKLSAYPQLIEAVLHVKRAAARTNVAIGAMPNGTGEAISAAIDHLLTQSLETDFPIHSFHGGGGIGINMNVNEVLANLANLQFGESFGSNAPLHPNDHINLNHSTSDCLSTACHIAARAAWAGLETELLGLVNDLGQSAAQMGDQPKLARTCLQDAVDIRAGDYFGGVAHNLLKLTERAGADASDLAAVNLGGNIIGRSDDCDPDFFNQVIHQLNTVLEQAGLAHDLRRTDNLFAASQAHDPLQNLASSLEQIARTLIRFGGDLRLMASGPNAGFGEIRLPVKQPGSSAIPGKINPTIPEFTMQCAMMACGRAATVRMTQDHGELDYNPWQMLVVIALLDMIALLQSGVSSLRRNCVQGLELNTQRNTENAQGLGPSLMQLKRKFGYSRASAVAKQAAGDVSIVRAALSGIEEVQ</sequence>
<dbReference type="Gene3D" id="1.20.200.10">
    <property type="entry name" value="Fumarase/aspartase (Central domain)"/>
    <property type="match status" value="1"/>
</dbReference>
<evidence type="ECO:0000313" key="3">
    <source>
        <dbReference type="Proteomes" id="UP000766629"/>
    </source>
</evidence>
<organism evidence="2 3">
    <name type="scientific">Leisingera daeponensis</name>
    <dbReference type="NCBI Taxonomy" id="405746"/>
    <lineage>
        <taxon>Bacteria</taxon>
        <taxon>Pseudomonadati</taxon>
        <taxon>Pseudomonadota</taxon>
        <taxon>Alphaproteobacteria</taxon>
        <taxon>Rhodobacterales</taxon>
        <taxon>Roseobacteraceae</taxon>
        <taxon>Leisingera</taxon>
    </lineage>
</organism>
<gene>
    <name evidence="2" type="ORF">KUV26_17940</name>
</gene>
<accession>A0ABS7NJD9</accession>
<dbReference type="EMBL" id="JAHVJA010000009">
    <property type="protein sequence ID" value="MBY6141323.1"/>
    <property type="molecule type" value="Genomic_DNA"/>
</dbReference>
<dbReference type="InterPro" id="IPR051546">
    <property type="entry name" value="Aspartate_Ammonia-Lyase"/>
</dbReference>
<dbReference type="SUPFAM" id="SSF48557">
    <property type="entry name" value="L-aspartase-like"/>
    <property type="match status" value="1"/>
</dbReference>